<evidence type="ECO:0000313" key="1">
    <source>
        <dbReference type="EMBL" id="WIF97803.1"/>
    </source>
</evidence>
<accession>A0ABY8UWK6</accession>
<protein>
    <submittedName>
        <fullName evidence="1">Uncharacterized protein</fullName>
    </submittedName>
</protein>
<organism evidence="1 2">
    <name type="scientific">Pontibacillus chungwhensis</name>
    <dbReference type="NCBI Taxonomy" id="265426"/>
    <lineage>
        <taxon>Bacteria</taxon>
        <taxon>Bacillati</taxon>
        <taxon>Bacillota</taxon>
        <taxon>Bacilli</taxon>
        <taxon>Bacillales</taxon>
        <taxon>Bacillaceae</taxon>
        <taxon>Pontibacillus</taxon>
    </lineage>
</organism>
<dbReference type="RefSeq" id="WP_231417812.1">
    <property type="nucleotide sequence ID" value="NZ_CP126446.1"/>
</dbReference>
<evidence type="ECO:0000313" key="2">
    <source>
        <dbReference type="Proteomes" id="UP001236652"/>
    </source>
</evidence>
<name>A0ABY8UWK6_9BACI</name>
<dbReference type="Proteomes" id="UP001236652">
    <property type="component" value="Chromosome"/>
</dbReference>
<keyword evidence="2" id="KW-1185">Reference proteome</keyword>
<sequence>MAMVEVVAKFMSETAKKLDFEEEIALLQNKHEKEKIYSEKYYDDLNNL</sequence>
<dbReference type="EMBL" id="CP126446">
    <property type="protein sequence ID" value="WIF97803.1"/>
    <property type="molecule type" value="Genomic_DNA"/>
</dbReference>
<reference evidence="1 2" key="1">
    <citation type="submission" date="2023-05" db="EMBL/GenBank/DDBJ databases">
        <title>Comparative genomics reveals the evidence of polycyclic aromatic hydrocarbons degradation in moderately halophilic genus Pontibacillus.</title>
        <authorList>
            <person name="Yang H."/>
            <person name="Qian Z."/>
        </authorList>
    </citation>
    <scope>NUCLEOTIDE SEQUENCE [LARGE SCALE GENOMIC DNA]</scope>
    <source>
        <strain evidence="2">HN14</strain>
    </source>
</reference>
<gene>
    <name evidence="1" type="ORF">QNI29_19080</name>
</gene>
<proteinExistence type="predicted"/>